<feature type="signal peptide" evidence="1">
    <location>
        <begin position="1"/>
        <end position="18"/>
    </location>
</feature>
<dbReference type="PANTHER" id="PTHR43265:SF1">
    <property type="entry name" value="ESTERASE ESTD"/>
    <property type="match status" value="1"/>
</dbReference>
<comment type="caution">
    <text evidence="3">The sequence shown here is derived from an EMBL/GenBank/DDBJ whole genome shotgun (WGS) entry which is preliminary data.</text>
</comment>
<proteinExistence type="predicted"/>
<dbReference type="Gene3D" id="3.40.50.1820">
    <property type="entry name" value="alpha/beta hydrolase"/>
    <property type="match status" value="1"/>
</dbReference>
<evidence type="ECO:0000313" key="3">
    <source>
        <dbReference type="EMBL" id="GHA59841.1"/>
    </source>
</evidence>
<dbReference type="InterPro" id="IPR029058">
    <property type="entry name" value="AB_hydrolase_fold"/>
</dbReference>
<dbReference type="EMBL" id="BMZF01000009">
    <property type="protein sequence ID" value="GHA59841.1"/>
    <property type="molecule type" value="Genomic_DNA"/>
</dbReference>
<feature type="chain" id="PRO_5045515369" evidence="1">
    <location>
        <begin position="19"/>
        <end position="305"/>
    </location>
</feature>
<name>A0ABQ3D654_9RHOB</name>
<dbReference type="Pfam" id="PF12146">
    <property type="entry name" value="Hydrolase_4"/>
    <property type="match status" value="1"/>
</dbReference>
<evidence type="ECO:0000313" key="4">
    <source>
        <dbReference type="Proteomes" id="UP000634455"/>
    </source>
</evidence>
<organism evidence="3 4">
    <name type="scientific">Paramylibacter ulvae</name>
    <dbReference type="NCBI Taxonomy" id="1651968"/>
    <lineage>
        <taxon>Bacteria</taxon>
        <taxon>Pseudomonadati</taxon>
        <taxon>Pseudomonadota</taxon>
        <taxon>Alphaproteobacteria</taxon>
        <taxon>Rhodobacterales</taxon>
        <taxon>Paracoccaceae</taxon>
        <taxon>Paramylibacter</taxon>
    </lineage>
</organism>
<dbReference type="GO" id="GO:0016787">
    <property type="term" value="F:hydrolase activity"/>
    <property type="evidence" value="ECO:0007669"/>
    <property type="project" value="UniProtKB-KW"/>
</dbReference>
<dbReference type="InterPro" id="IPR022742">
    <property type="entry name" value="Hydrolase_4"/>
</dbReference>
<keyword evidence="3" id="KW-0378">Hydrolase</keyword>
<gene>
    <name evidence="3" type="ORF">GCM10008927_26790</name>
</gene>
<protein>
    <submittedName>
        <fullName evidence="3">Alpha/beta hydrolase</fullName>
    </submittedName>
</protein>
<evidence type="ECO:0000256" key="1">
    <source>
        <dbReference type="SAM" id="SignalP"/>
    </source>
</evidence>
<feature type="domain" description="Serine aminopeptidase S33" evidence="2">
    <location>
        <begin position="68"/>
        <end position="273"/>
    </location>
</feature>
<dbReference type="PANTHER" id="PTHR43265">
    <property type="entry name" value="ESTERASE ESTD"/>
    <property type="match status" value="1"/>
</dbReference>
<evidence type="ECO:0000259" key="2">
    <source>
        <dbReference type="Pfam" id="PF12146"/>
    </source>
</evidence>
<keyword evidence="4" id="KW-1185">Reference proteome</keyword>
<dbReference type="SUPFAM" id="SSF53474">
    <property type="entry name" value="alpha/beta-Hydrolases"/>
    <property type="match status" value="1"/>
</dbReference>
<dbReference type="InterPro" id="IPR053145">
    <property type="entry name" value="AB_hydrolase_Est10"/>
</dbReference>
<reference evidence="4" key="1">
    <citation type="journal article" date="2019" name="Int. J. Syst. Evol. Microbiol.">
        <title>The Global Catalogue of Microorganisms (GCM) 10K type strain sequencing project: providing services to taxonomists for standard genome sequencing and annotation.</title>
        <authorList>
            <consortium name="The Broad Institute Genomics Platform"/>
            <consortium name="The Broad Institute Genome Sequencing Center for Infectious Disease"/>
            <person name="Wu L."/>
            <person name="Ma J."/>
        </authorList>
    </citation>
    <scope>NUCLEOTIDE SEQUENCE [LARGE SCALE GENOMIC DNA]</scope>
    <source>
        <strain evidence="4">KCTC 32465</strain>
    </source>
</reference>
<keyword evidence="1" id="KW-0732">Signal</keyword>
<sequence>MKQLLAMFLIVWATSVGADEFEIHTAGEFGQLAGTFYQASDDAPVLLIIPGSGPINRDGQKPPALGLGVYHKMANEMASRGISTLRIDKRGSYGSAGAIRNDDDLRIAGYANDVRVWIDRIARNRCVWVLGHSEGGLVASVAMRQSDANVCGVILAASAGREIDLVLHDQLTRYTRSKRILRKIEGAIDAMKRGELADQDDIPITLRDLFSPVNQAYFIDWMTYDPIAVVESLTIPILIIQGDTDVRIKPKDARNLARSLPHATLRIFDGVNHVFQETDLTFPPSSLPLSPLVMDEISHFILSGG</sequence>
<dbReference type="RefSeq" id="WP_189641248.1">
    <property type="nucleotide sequence ID" value="NZ_BMZF01000009.1"/>
</dbReference>
<accession>A0ABQ3D654</accession>
<dbReference type="Proteomes" id="UP000634455">
    <property type="component" value="Unassembled WGS sequence"/>
</dbReference>